<dbReference type="AlphaFoldDB" id="A0A6M3JJ13"/>
<accession>A0A6M3JJ13</accession>
<proteinExistence type="predicted"/>
<organism evidence="1">
    <name type="scientific">viral metagenome</name>
    <dbReference type="NCBI Taxonomy" id="1070528"/>
    <lineage>
        <taxon>unclassified sequences</taxon>
        <taxon>metagenomes</taxon>
        <taxon>organismal metagenomes</taxon>
    </lineage>
</organism>
<reference evidence="1" key="1">
    <citation type="submission" date="2020-03" db="EMBL/GenBank/DDBJ databases">
        <title>The deep terrestrial virosphere.</title>
        <authorList>
            <person name="Holmfeldt K."/>
            <person name="Nilsson E."/>
            <person name="Simone D."/>
            <person name="Lopez-Fernandez M."/>
            <person name="Wu X."/>
            <person name="de Brujin I."/>
            <person name="Lundin D."/>
            <person name="Andersson A."/>
            <person name="Bertilsson S."/>
            <person name="Dopson M."/>
        </authorList>
    </citation>
    <scope>NUCLEOTIDE SEQUENCE</scope>
    <source>
        <strain evidence="1">MM415A05164</strain>
    </source>
</reference>
<evidence type="ECO:0000313" key="1">
    <source>
        <dbReference type="EMBL" id="QJA69041.1"/>
    </source>
</evidence>
<gene>
    <name evidence="1" type="ORF">MM415A05164_0007</name>
</gene>
<dbReference type="EMBL" id="MT141672">
    <property type="protein sequence ID" value="QJA69041.1"/>
    <property type="molecule type" value="Genomic_DNA"/>
</dbReference>
<protein>
    <submittedName>
        <fullName evidence="1">Uncharacterized protein</fullName>
    </submittedName>
</protein>
<name>A0A6M3JJ13_9ZZZZ</name>
<sequence>MIKKTKKWDIRCPKKLKEMFPKEERRGYYYKVNNNTALKIVKILSKEYGIKPPKIAKIERNTGANAMYYYEAKTILLYSRNHMKSVFHEFYHHLDNMTNRKYDSDDRSGGDTSLAWQFADLMWEKFTEK</sequence>